<evidence type="ECO:0000313" key="3">
    <source>
        <dbReference type="Proteomes" id="UP001602322"/>
    </source>
</evidence>
<keyword evidence="3" id="KW-1185">Reference proteome</keyword>
<organism evidence="2 3">
    <name type="scientific">Streptomyces argenteolus</name>
    <dbReference type="NCBI Taxonomy" id="67274"/>
    <lineage>
        <taxon>Bacteria</taxon>
        <taxon>Bacillati</taxon>
        <taxon>Actinomycetota</taxon>
        <taxon>Actinomycetes</taxon>
        <taxon>Kitasatosporales</taxon>
        <taxon>Streptomycetaceae</taxon>
        <taxon>Streptomyces</taxon>
    </lineage>
</organism>
<accession>A0ABW6X1E6</accession>
<feature type="domain" description="wHTH-Hsp90 Na associated" evidence="1">
    <location>
        <begin position="264"/>
        <end position="320"/>
    </location>
</feature>
<dbReference type="Proteomes" id="UP001602322">
    <property type="component" value="Unassembled WGS sequence"/>
</dbReference>
<protein>
    <recommendedName>
        <fullName evidence="1">wHTH-Hsp90 Na associated domain-containing protein</fullName>
    </recommendedName>
</protein>
<reference evidence="2 3" key="1">
    <citation type="submission" date="2024-10" db="EMBL/GenBank/DDBJ databases">
        <title>The Natural Products Discovery Center: Release of the First 8490 Sequenced Strains for Exploring Actinobacteria Biosynthetic Diversity.</title>
        <authorList>
            <person name="Kalkreuter E."/>
            <person name="Kautsar S.A."/>
            <person name="Yang D."/>
            <person name="Bader C.D."/>
            <person name="Teijaro C.N."/>
            <person name="Fluegel L."/>
            <person name="Davis C.M."/>
            <person name="Simpson J.R."/>
            <person name="Lauterbach L."/>
            <person name="Steele A.D."/>
            <person name="Gui C."/>
            <person name="Meng S."/>
            <person name="Li G."/>
            <person name="Viehrig K."/>
            <person name="Ye F."/>
            <person name="Su P."/>
            <person name="Kiefer A.F."/>
            <person name="Nichols A."/>
            <person name="Cepeda A.J."/>
            <person name="Yan W."/>
            <person name="Fan B."/>
            <person name="Jiang Y."/>
            <person name="Adhikari A."/>
            <person name="Zheng C.-J."/>
            <person name="Schuster L."/>
            <person name="Cowan T.M."/>
            <person name="Smanski M.J."/>
            <person name="Chevrette M.G."/>
            <person name="De Carvalho L.P.S."/>
            <person name="Shen B."/>
        </authorList>
    </citation>
    <scope>NUCLEOTIDE SEQUENCE [LARGE SCALE GENOMIC DNA]</scope>
    <source>
        <strain evidence="2 3">NPDC012540</strain>
    </source>
</reference>
<proteinExistence type="predicted"/>
<dbReference type="RefSeq" id="WP_387900030.1">
    <property type="nucleotide sequence ID" value="NZ_JBIBEG010000002.1"/>
</dbReference>
<dbReference type="Pfam" id="PF24410">
    <property type="entry name" value="wHTH-HSP90_Na-assoc"/>
    <property type="match status" value="6"/>
</dbReference>
<name>A0ABW6X1E6_9ACTN</name>
<comment type="caution">
    <text evidence="2">The sequence shown here is derived from an EMBL/GenBank/DDBJ whole genome shotgun (WGS) entry which is preliminary data.</text>
</comment>
<dbReference type="EMBL" id="JBIBEG010000002">
    <property type="protein sequence ID" value="MFF5895900.1"/>
    <property type="molecule type" value="Genomic_DNA"/>
</dbReference>
<feature type="domain" description="wHTH-Hsp90 Na associated" evidence="1">
    <location>
        <begin position="78"/>
        <end position="130"/>
    </location>
</feature>
<feature type="domain" description="wHTH-Hsp90 Na associated" evidence="1">
    <location>
        <begin position="10"/>
        <end position="61"/>
    </location>
</feature>
<sequence length="397" mass="42745">MSHAPVEPQDPADLLITSRTLDGKHPLDPGVRVPYGHVLYAAALTGRSPAAVVARLTALGHTDVQVPGSPLPDRVSLDDAALTRTEGHHWYREPWVDVAEPVSLRRIVETAGYTRRSPADVARRLTALGYRIGGHGPLPESPDPRDVMLIRTDARGDGTWLDHGDEVPAAHVLEIATSLACSPHTAATRMAALGLRLPYTPEAADEVLLRISEVRGPRWLGRYTPPPLGHVLAVARETGRSPADVVARLEELGIGGPGGQVPETPEQDDLVILSEALDGAAPWLTRNTVVGLRLLHVLRASLVTGRSPEEITRRLTELGHRLHENALLPETADEADVRLLETVDRSYLDGVHLEHVLRSASLTGRSPADVAARLAGLGYRLADEVEYPDVRGALAAP</sequence>
<evidence type="ECO:0000313" key="2">
    <source>
        <dbReference type="EMBL" id="MFF5895900.1"/>
    </source>
</evidence>
<dbReference type="InterPro" id="IPR056507">
    <property type="entry name" value="wHTH-HSP90_Na-assoc"/>
</dbReference>
<evidence type="ECO:0000259" key="1">
    <source>
        <dbReference type="Pfam" id="PF24410"/>
    </source>
</evidence>
<gene>
    <name evidence="2" type="ORF">ACFY8O_08230</name>
</gene>
<feature type="domain" description="wHTH-Hsp90 Na associated" evidence="1">
    <location>
        <begin position="201"/>
        <end position="253"/>
    </location>
</feature>
<feature type="domain" description="wHTH-Hsp90 Na associated" evidence="1">
    <location>
        <begin position="349"/>
        <end position="379"/>
    </location>
</feature>
<feature type="domain" description="wHTH-Hsp90 Na associated" evidence="1">
    <location>
        <begin position="142"/>
        <end position="195"/>
    </location>
</feature>